<evidence type="ECO:0000256" key="8">
    <source>
        <dbReference type="ARBA" id="ARBA00048283"/>
    </source>
</evidence>
<evidence type="ECO:0000313" key="13">
    <source>
        <dbReference type="EMBL" id="GIY07036.1"/>
    </source>
</evidence>
<dbReference type="GO" id="GO:0052689">
    <property type="term" value="F:carboxylic ester hydrolase activity"/>
    <property type="evidence" value="ECO:0007669"/>
    <property type="project" value="TreeGrafter"/>
</dbReference>
<comment type="catalytic activity">
    <reaction evidence="10">
        <text>1-octadecanoyl-2-(9Z-octadecenoyl)-sn-glycerol + H2O = 2-(9Z-octadecenoyl)-glycerol + octadecanoate + H(+)</text>
        <dbReference type="Rhea" id="RHEA:77103"/>
        <dbReference type="ChEBI" id="CHEBI:15377"/>
        <dbReference type="ChEBI" id="CHEBI:15378"/>
        <dbReference type="ChEBI" id="CHEBI:25629"/>
        <dbReference type="ChEBI" id="CHEBI:73990"/>
        <dbReference type="ChEBI" id="CHEBI:75468"/>
    </reaction>
</comment>
<dbReference type="GO" id="GO:0005739">
    <property type="term" value="C:mitochondrion"/>
    <property type="evidence" value="ECO:0007669"/>
    <property type="project" value="TreeGrafter"/>
</dbReference>
<evidence type="ECO:0000256" key="9">
    <source>
        <dbReference type="ARBA" id="ARBA00048504"/>
    </source>
</evidence>
<gene>
    <name evidence="13" type="primary">SPAC22H12.03</name>
    <name evidence="13" type="ORF">CEXT_735241</name>
</gene>
<evidence type="ECO:0000259" key="12">
    <source>
        <dbReference type="Pfam" id="PF00561"/>
    </source>
</evidence>
<comment type="catalytic activity">
    <reaction evidence="6">
        <text>a 1,3-diacyl-sn-glycerol + H2O = a 1-acyl-sn-glycerol + a fatty acid + H(+)</text>
        <dbReference type="Rhea" id="RHEA:38503"/>
        <dbReference type="ChEBI" id="CHEBI:15377"/>
        <dbReference type="ChEBI" id="CHEBI:15378"/>
        <dbReference type="ChEBI" id="CHEBI:28868"/>
        <dbReference type="ChEBI" id="CHEBI:64683"/>
        <dbReference type="ChEBI" id="CHEBI:77272"/>
    </reaction>
</comment>
<keyword evidence="2" id="KW-0378">Hydrolase</keyword>
<reference evidence="13 14" key="1">
    <citation type="submission" date="2021-06" db="EMBL/GenBank/DDBJ databases">
        <title>Caerostris extrusa draft genome.</title>
        <authorList>
            <person name="Kono N."/>
            <person name="Arakawa K."/>
        </authorList>
    </citation>
    <scope>NUCLEOTIDE SEQUENCE [LARGE SCALE GENOMIC DNA]</scope>
</reference>
<evidence type="ECO:0000256" key="7">
    <source>
        <dbReference type="ARBA" id="ARBA00044064"/>
    </source>
</evidence>
<dbReference type="InterPro" id="IPR000073">
    <property type="entry name" value="AB_hydrolase_1"/>
</dbReference>
<protein>
    <recommendedName>
        <fullName evidence="7">sn-1-specific diacylglycerol lipase ABHD11</fullName>
        <ecNumber evidence="3">3.1.1.116</ecNumber>
    </recommendedName>
    <alternativeName>
        <fullName evidence="4">Alpha/beta hydrolase domain-containing protein 11</fullName>
    </alternativeName>
</protein>
<organism evidence="13 14">
    <name type="scientific">Caerostris extrusa</name>
    <name type="common">Bark spider</name>
    <name type="synonym">Caerostris bankana</name>
    <dbReference type="NCBI Taxonomy" id="172846"/>
    <lineage>
        <taxon>Eukaryota</taxon>
        <taxon>Metazoa</taxon>
        <taxon>Ecdysozoa</taxon>
        <taxon>Arthropoda</taxon>
        <taxon>Chelicerata</taxon>
        <taxon>Arachnida</taxon>
        <taxon>Araneae</taxon>
        <taxon>Araneomorphae</taxon>
        <taxon>Entelegynae</taxon>
        <taxon>Araneoidea</taxon>
        <taxon>Araneidae</taxon>
        <taxon>Caerostris</taxon>
    </lineage>
</organism>
<evidence type="ECO:0000313" key="14">
    <source>
        <dbReference type="Proteomes" id="UP001054945"/>
    </source>
</evidence>
<keyword evidence="14" id="KW-1185">Reference proteome</keyword>
<evidence type="ECO:0000256" key="3">
    <source>
        <dbReference type="ARBA" id="ARBA00026104"/>
    </source>
</evidence>
<evidence type="ECO:0000256" key="1">
    <source>
        <dbReference type="ARBA" id="ARBA00008645"/>
    </source>
</evidence>
<evidence type="ECO:0000256" key="6">
    <source>
        <dbReference type="ARBA" id="ARBA00043742"/>
    </source>
</evidence>
<dbReference type="PANTHER" id="PTHR46118">
    <property type="entry name" value="PROTEIN ABHD11"/>
    <property type="match status" value="1"/>
</dbReference>
<dbReference type="AlphaFoldDB" id="A0AAV4QDK8"/>
<comment type="similarity">
    <text evidence="1">Belongs to the AB hydrolase superfamily.</text>
</comment>
<evidence type="ECO:0000256" key="2">
    <source>
        <dbReference type="ARBA" id="ARBA00022801"/>
    </source>
</evidence>
<comment type="catalytic activity">
    <reaction evidence="9">
        <text>1,2-didecanoylglycerol + H2O = decanoylglycerol + decanoate + H(+)</text>
        <dbReference type="Rhea" id="RHEA:48596"/>
        <dbReference type="ChEBI" id="CHEBI:11152"/>
        <dbReference type="ChEBI" id="CHEBI:15377"/>
        <dbReference type="ChEBI" id="CHEBI:15378"/>
        <dbReference type="ChEBI" id="CHEBI:27689"/>
        <dbReference type="ChEBI" id="CHEBI:90605"/>
    </reaction>
</comment>
<proteinExistence type="inferred from homology"/>
<dbReference type="Pfam" id="PF00561">
    <property type="entry name" value="Abhydrolase_1"/>
    <property type="match status" value="1"/>
</dbReference>
<dbReference type="Proteomes" id="UP001054945">
    <property type="component" value="Unassembled WGS sequence"/>
</dbReference>
<accession>A0AAV4QDK8</accession>
<dbReference type="InterPro" id="IPR029058">
    <property type="entry name" value="AB_hydrolase_fold"/>
</dbReference>
<feature type="domain" description="AB hydrolase-1" evidence="12">
    <location>
        <begin position="25"/>
        <end position="128"/>
    </location>
</feature>
<evidence type="ECO:0000256" key="10">
    <source>
        <dbReference type="ARBA" id="ARBA00048513"/>
    </source>
</evidence>
<comment type="catalytic activity">
    <reaction evidence="11">
        <text>1-octadecanoyl-2-(5Z,8Z,11Z,14Z-eicosatetraenoyl)-sn-glycerol + H2O = 2-(5Z,8Z,11Z,14Z-eicosatetraenoyl)-glycerol + octadecanoate + H(+)</text>
        <dbReference type="Rhea" id="RHEA:38507"/>
        <dbReference type="ChEBI" id="CHEBI:15377"/>
        <dbReference type="ChEBI" id="CHEBI:15378"/>
        <dbReference type="ChEBI" id="CHEBI:25629"/>
        <dbReference type="ChEBI" id="CHEBI:52392"/>
        <dbReference type="ChEBI" id="CHEBI:75728"/>
    </reaction>
</comment>
<comment type="caution">
    <text evidence="13">The sequence shown here is derived from an EMBL/GenBank/DDBJ whole genome shotgun (WGS) entry which is preliminary data.</text>
</comment>
<comment type="catalytic activity">
    <reaction evidence="5">
        <text>a 1,2-diacyl-sn-glycerol + H2O = a 2-acylglycerol + a fatty acid + H(+)</text>
        <dbReference type="Rhea" id="RHEA:33275"/>
        <dbReference type="ChEBI" id="CHEBI:15377"/>
        <dbReference type="ChEBI" id="CHEBI:15378"/>
        <dbReference type="ChEBI" id="CHEBI:17389"/>
        <dbReference type="ChEBI" id="CHEBI:17815"/>
        <dbReference type="ChEBI" id="CHEBI:28868"/>
        <dbReference type="EC" id="3.1.1.116"/>
    </reaction>
</comment>
<name>A0AAV4QDK8_CAEEX</name>
<evidence type="ECO:0000256" key="5">
    <source>
        <dbReference type="ARBA" id="ARBA00043667"/>
    </source>
</evidence>
<evidence type="ECO:0000256" key="11">
    <source>
        <dbReference type="ARBA" id="ARBA00048919"/>
    </source>
</evidence>
<dbReference type="PANTHER" id="PTHR46118:SF4">
    <property type="entry name" value="PROTEIN ABHD11"/>
    <property type="match status" value="1"/>
</dbReference>
<dbReference type="SUPFAM" id="SSF53474">
    <property type="entry name" value="alpha/beta-Hydrolases"/>
    <property type="match status" value="1"/>
</dbReference>
<dbReference type="Gene3D" id="3.40.50.1820">
    <property type="entry name" value="alpha/beta hydrolase"/>
    <property type="match status" value="1"/>
</dbReference>
<comment type="catalytic activity">
    <reaction evidence="8">
        <text>1-octadecanoyl-2-(4Z,7Z,10Z,13Z,16Z,19Z-docosahexaenoyl)-sn-glycerol + H2O = 2-(4Z,7Z,10Z,13Z,16Z,19Z-docosahexaenoyl)-glycerol + octadecanoate + H(+)</text>
        <dbReference type="Rhea" id="RHEA:77107"/>
        <dbReference type="ChEBI" id="CHEBI:15377"/>
        <dbReference type="ChEBI" id="CHEBI:15378"/>
        <dbReference type="ChEBI" id="CHEBI:25629"/>
        <dbReference type="ChEBI" id="CHEBI:77129"/>
        <dbReference type="ChEBI" id="CHEBI:186738"/>
    </reaction>
</comment>
<dbReference type="EMBL" id="BPLR01006038">
    <property type="protein sequence ID" value="GIY07036.1"/>
    <property type="molecule type" value="Genomic_DNA"/>
</dbReference>
<dbReference type="EC" id="3.1.1.116" evidence="3"/>
<evidence type="ECO:0000256" key="4">
    <source>
        <dbReference type="ARBA" id="ARBA00042703"/>
    </source>
</evidence>
<sequence length="290" mass="31958">MASCAPVTLAFNFIEPEDCDCEKSPVIFLHGLTASKDYWYEIPQAVANLTRRKVYMVDSRNHGDSPWSDVFNFDVNVDDLLLFMDTIKAPKAILVGHSMGGITSMKTALRAPERVEKIVVEDIPVTSVNEQTVGAIRLKLKLAKDAVGMMPDGLSEAKARQFIIDHILNGLPPEIKAVTKFDENGNLIPLKKTEDGKFTLKANLDGIAAAVQDGKNLSSKIEGTYEGPACFIYGMASPFLVKNDEENIKKIFPKAELVGIEGATHTVHNDCCLEFLAAMLDFLHEQPIIY</sequence>